<evidence type="ECO:0000313" key="4">
    <source>
        <dbReference type="EMBL" id="QSW84743.1"/>
    </source>
</evidence>
<evidence type="ECO:0000256" key="3">
    <source>
        <dbReference type="SAM" id="Phobius"/>
    </source>
</evidence>
<accession>A0A8A2U824</accession>
<dbReference type="InterPro" id="IPR026371">
    <property type="entry name" value="PGF_CTERM"/>
</dbReference>
<protein>
    <submittedName>
        <fullName evidence="4">PGF-CTERM sorting domain-containing protein</fullName>
    </submittedName>
</protein>
<keyword evidence="3" id="KW-1133">Transmembrane helix</keyword>
<reference evidence="4 5" key="1">
    <citation type="journal article" date="2006" name="Int. J. Syst. Evol. Microbiol.">
        <title>Haloterrigena longa sp. nov. and Haloterrigena limicola sp. nov., extremely halophilic archaea isolated from a salt lake.</title>
        <authorList>
            <person name="Cui H.L."/>
            <person name="Tohty D."/>
            <person name="Zhou P.J."/>
            <person name="Liu S.J."/>
        </authorList>
    </citation>
    <scope>NUCLEOTIDE SEQUENCE [LARGE SCALE GENOMIC DNA]</scope>
    <source>
        <strain evidence="4 5">ABH32</strain>
    </source>
</reference>
<evidence type="ECO:0000313" key="5">
    <source>
        <dbReference type="Proteomes" id="UP000663191"/>
    </source>
</evidence>
<organism evidence="4 5">
    <name type="scientific">Natrinema longum</name>
    <dbReference type="NCBI Taxonomy" id="370324"/>
    <lineage>
        <taxon>Archaea</taxon>
        <taxon>Methanobacteriati</taxon>
        <taxon>Methanobacteriota</taxon>
        <taxon>Stenosarchaea group</taxon>
        <taxon>Halobacteria</taxon>
        <taxon>Halobacteriales</taxon>
        <taxon>Natrialbaceae</taxon>
        <taxon>Natrinema</taxon>
    </lineage>
</organism>
<keyword evidence="1" id="KW-0732">Signal</keyword>
<keyword evidence="3" id="KW-0812">Transmembrane</keyword>
<keyword evidence="3" id="KW-0472">Membrane</keyword>
<feature type="region of interest" description="Disordered" evidence="2">
    <location>
        <begin position="259"/>
        <end position="306"/>
    </location>
</feature>
<evidence type="ECO:0000256" key="2">
    <source>
        <dbReference type="SAM" id="MobiDB-lite"/>
    </source>
</evidence>
<dbReference type="KEGG" id="hlo:J0X27_15010"/>
<gene>
    <name evidence="4" type="ORF">J0X27_15010</name>
</gene>
<feature type="compositionally biased region" description="Low complexity" evidence="2">
    <location>
        <begin position="265"/>
        <end position="281"/>
    </location>
</feature>
<sequence length="329" mass="34033">MFGARTLRGVLPGGQRAVLVFGIGLAVIASLVVAGAAGASTGTVSPDPNESVSEEAYVEPAPEPGDAYFEAAADDGSWISYENPRDEYRSPYLGDGSGKVCVTLVNENGDPVVGESVPNTSVTIPTNDVTSWHSHADPLTVQFPLTDHYERPLDADQFGTDPDIAQGDGYMDSHCIELHGLPEDATVEYGKADVSGEYADRIDVAGYIQQVPEGDGWDTDIDPVAAAEPYADAGGGWTYRNGSTHGQVDVILQLDAPADERFDPNGSSASDSGSSDQSTDATDGDDSGGNGDDTGGNASDEDDSMPGFGALAAVLALSIAVLARSRGDP</sequence>
<keyword evidence="5" id="KW-1185">Reference proteome</keyword>
<name>A0A8A2U824_9EURY</name>
<dbReference type="EMBL" id="CP071463">
    <property type="protein sequence ID" value="QSW84743.1"/>
    <property type="molecule type" value="Genomic_DNA"/>
</dbReference>
<dbReference type="GeneID" id="63185080"/>
<dbReference type="RefSeq" id="WP_207269962.1">
    <property type="nucleotide sequence ID" value="NZ_CP071463.1"/>
</dbReference>
<dbReference type="GO" id="GO:0005886">
    <property type="term" value="C:plasma membrane"/>
    <property type="evidence" value="ECO:0007669"/>
    <property type="project" value="UniProtKB-SubCell"/>
</dbReference>
<dbReference type="NCBIfam" id="TIGR04126">
    <property type="entry name" value="PGF_CTERM"/>
    <property type="match status" value="1"/>
</dbReference>
<dbReference type="AlphaFoldDB" id="A0A8A2U824"/>
<evidence type="ECO:0000256" key="1">
    <source>
        <dbReference type="ARBA" id="ARBA00022729"/>
    </source>
</evidence>
<proteinExistence type="predicted"/>
<dbReference type="Proteomes" id="UP000663191">
    <property type="component" value="Chromosome"/>
</dbReference>
<dbReference type="OrthoDB" id="170617at2157"/>
<dbReference type="GO" id="GO:0030115">
    <property type="term" value="C:S-layer"/>
    <property type="evidence" value="ECO:0007669"/>
    <property type="project" value="UniProtKB-SubCell"/>
</dbReference>
<feature type="transmembrane region" description="Helical" evidence="3">
    <location>
        <begin position="17"/>
        <end position="39"/>
    </location>
</feature>